<evidence type="ECO:0000313" key="4">
    <source>
        <dbReference type="EMBL" id="MBO3275693.1"/>
    </source>
</evidence>
<sequence>MRSPVPFSILFALLYLPLCEATTVFRCEAAGGRITYSQHGCATDQSQSLQDAYNPTPGSDDPVPLANPEARHRERKQHGDSNREAESLTVVGERQDGCGNRVTGSERRKAMIEGRIKTGMTRADVESTLGKPERISQQNGQVRYQYKADHNHGARTVSFDENGCVRGKK</sequence>
<gene>
    <name evidence="4" type="primary">bamE</name>
    <name evidence="4" type="ORF">JFY56_10700</name>
</gene>
<keyword evidence="5" id="KW-1185">Reference proteome</keyword>
<name>A0ABS3TQQ7_9PSED</name>
<accession>A0ABS3TQQ7</accession>
<dbReference type="InterPro" id="IPR025392">
    <property type="entry name" value="DUF4124"/>
</dbReference>
<evidence type="ECO:0000313" key="5">
    <source>
        <dbReference type="Proteomes" id="UP000669060"/>
    </source>
</evidence>
<protein>
    <submittedName>
        <fullName evidence="4">Outer membrane protein assembly factor BamE</fullName>
    </submittedName>
</protein>
<evidence type="ECO:0000256" key="1">
    <source>
        <dbReference type="SAM" id="MobiDB-lite"/>
    </source>
</evidence>
<proteinExistence type="predicted"/>
<comment type="caution">
    <text evidence="4">The sequence shown here is derived from an EMBL/GenBank/DDBJ whole genome shotgun (WGS) entry which is preliminary data.</text>
</comment>
<evidence type="ECO:0000259" key="3">
    <source>
        <dbReference type="Pfam" id="PF13511"/>
    </source>
</evidence>
<feature type="compositionally biased region" description="Polar residues" evidence="1">
    <location>
        <begin position="47"/>
        <end position="57"/>
    </location>
</feature>
<feature type="domain" description="DUF4124" evidence="3">
    <location>
        <begin position="12"/>
        <end position="58"/>
    </location>
</feature>
<dbReference type="EMBL" id="JAELYA010000003">
    <property type="protein sequence ID" value="MBO3275693.1"/>
    <property type="molecule type" value="Genomic_DNA"/>
</dbReference>
<evidence type="ECO:0000259" key="2">
    <source>
        <dbReference type="Pfam" id="PF04355"/>
    </source>
</evidence>
<organism evidence="4 5">
    <name type="scientific">Pseudomonas schmalbachii</name>
    <dbReference type="NCBI Taxonomy" id="2816993"/>
    <lineage>
        <taxon>Bacteria</taxon>
        <taxon>Pseudomonadati</taxon>
        <taxon>Pseudomonadota</taxon>
        <taxon>Gammaproteobacteria</taxon>
        <taxon>Pseudomonadales</taxon>
        <taxon>Pseudomonadaceae</taxon>
        <taxon>Pseudomonas</taxon>
    </lineage>
</organism>
<dbReference type="RefSeq" id="WP_208313632.1">
    <property type="nucleotide sequence ID" value="NZ_JAELYA010000003.1"/>
</dbReference>
<feature type="region of interest" description="Disordered" evidence="1">
    <location>
        <begin position="47"/>
        <end position="104"/>
    </location>
</feature>
<reference evidence="4 5" key="1">
    <citation type="submission" date="2020-12" db="EMBL/GenBank/DDBJ databases">
        <title>Pseudomonas schmalbachii sp. nov. isolated from millipede gut.</title>
        <authorList>
            <person name="Shelomi M."/>
        </authorList>
    </citation>
    <scope>NUCLEOTIDE SEQUENCE [LARGE SCALE GENOMIC DNA]</scope>
    <source>
        <strain evidence="4 5">Milli4</strain>
    </source>
</reference>
<dbReference type="Proteomes" id="UP000669060">
    <property type="component" value="Unassembled WGS sequence"/>
</dbReference>
<feature type="compositionally biased region" description="Basic and acidic residues" evidence="1">
    <location>
        <begin position="69"/>
        <end position="86"/>
    </location>
</feature>
<feature type="domain" description="Outer membrane protein assembly factor BamE" evidence="2">
    <location>
        <begin position="115"/>
        <end position="168"/>
    </location>
</feature>
<dbReference type="Pfam" id="PF04355">
    <property type="entry name" value="BamE"/>
    <property type="match status" value="1"/>
</dbReference>
<dbReference type="InterPro" id="IPR007450">
    <property type="entry name" value="BamE_dom"/>
</dbReference>
<dbReference type="Pfam" id="PF13511">
    <property type="entry name" value="DUF4124"/>
    <property type="match status" value="1"/>
</dbReference>